<evidence type="ECO:0000256" key="6">
    <source>
        <dbReference type="SAM" id="MobiDB-lite"/>
    </source>
</evidence>
<keyword evidence="2" id="KW-0238">DNA-binding</keyword>
<organism evidence="8 9">
    <name type="scientific">Salix brachista</name>
    <dbReference type="NCBI Taxonomy" id="2182728"/>
    <lineage>
        <taxon>Eukaryota</taxon>
        <taxon>Viridiplantae</taxon>
        <taxon>Streptophyta</taxon>
        <taxon>Embryophyta</taxon>
        <taxon>Tracheophyta</taxon>
        <taxon>Spermatophyta</taxon>
        <taxon>Magnoliopsida</taxon>
        <taxon>eudicotyledons</taxon>
        <taxon>Gunneridae</taxon>
        <taxon>Pentapetalae</taxon>
        <taxon>rosids</taxon>
        <taxon>fabids</taxon>
        <taxon>Malpighiales</taxon>
        <taxon>Salicaceae</taxon>
        <taxon>Saliceae</taxon>
        <taxon>Salix</taxon>
    </lineage>
</organism>
<evidence type="ECO:0000313" key="8">
    <source>
        <dbReference type="EMBL" id="KAB5521652.1"/>
    </source>
</evidence>
<proteinExistence type="predicted"/>
<dbReference type="PANTHER" id="PTHR45654:SF48">
    <property type="entry name" value="START DOMAIN-CONTAINING PROTEIN"/>
    <property type="match status" value="1"/>
</dbReference>
<dbReference type="InterPro" id="IPR042160">
    <property type="entry name" value="HD-Zip_IV"/>
</dbReference>
<keyword evidence="9" id="KW-1185">Reference proteome</keyword>
<keyword evidence="3" id="KW-0371">Homeobox</keyword>
<keyword evidence="1" id="KW-0805">Transcription regulation</keyword>
<evidence type="ECO:0000256" key="4">
    <source>
        <dbReference type="ARBA" id="ARBA00023163"/>
    </source>
</evidence>
<feature type="compositionally biased region" description="Acidic residues" evidence="6">
    <location>
        <begin position="49"/>
        <end position="66"/>
    </location>
</feature>
<dbReference type="EMBL" id="VDCV01000016">
    <property type="protein sequence ID" value="KAB5521652.1"/>
    <property type="molecule type" value="Genomic_DNA"/>
</dbReference>
<sequence>MTMNIFQMNMSESEEINQVQEISSDEEMMCPDITDVISITDDSYSTGSDDTESDDTENMESSDEGLEEMKSAPGEELGLLLDQEINPQEDNMIQNNGYVPFNSNNYQSPQLSPRSDQVESVSSTNMPFEINDRASDLLMAVSVGSDANKTKIIEMAVSAMDELVRKALAGEPLWQHRKDCDFEILNEGEYIREFRPFDSSLGELMRIIQMEDPQNFPNLYDNNASPNGTQQHKPMFQQDAENNLLQTESSRHIGFVPTIPRNGKTSVLRLARRMMRRFYQDSSASTDNLWVRIPLYDGEDFRLMTKTIYDLNGSPSSTLVFTKSLWVPAPPNRVFDLLRRGDSRNKVSMMLKL</sequence>
<dbReference type="InterPro" id="IPR002913">
    <property type="entry name" value="START_lipid-bd_dom"/>
</dbReference>
<dbReference type="InterPro" id="IPR057993">
    <property type="entry name" value="HD-Zip_IV_C"/>
</dbReference>
<keyword evidence="4" id="KW-0804">Transcription</keyword>
<dbReference type="AlphaFoldDB" id="A0A5N5JR83"/>
<evidence type="ECO:0000256" key="2">
    <source>
        <dbReference type="ARBA" id="ARBA00023125"/>
    </source>
</evidence>
<evidence type="ECO:0000256" key="5">
    <source>
        <dbReference type="ARBA" id="ARBA00023242"/>
    </source>
</evidence>
<evidence type="ECO:0000313" key="9">
    <source>
        <dbReference type="Proteomes" id="UP000326939"/>
    </source>
</evidence>
<feature type="region of interest" description="Disordered" evidence="6">
    <location>
        <begin position="38"/>
        <end position="70"/>
    </location>
</feature>
<dbReference type="Pfam" id="PF25797">
    <property type="entry name" value="PDF2_C"/>
    <property type="match status" value="1"/>
</dbReference>
<keyword evidence="5" id="KW-0539">Nucleus</keyword>
<dbReference type="Proteomes" id="UP000326939">
    <property type="component" value="Chromosome 16"/>
</dbReference>
<accession>A0A5N5JR83</accession>
<dbReference type="GO" id="GO:0008289">
    <property type="term" value="F:lipid binding"/>
    <property type="evidence" value="ECO:0007669"/>
    <property type="project" value="InterPro"/>
</dbReference>
<feature type="domain" description="START" evidence="7">
    <location>
        <begin position="145"/>
        <end position="340"/>
    </location>
</feature>
<gene>
    <name evidence="8" type="ORF">DKX38_025971</name>
</gene>
<dbReference type="PROSITE" id="PS50848">
    <property type="entry name" value="START"/>
    <property type="match status" value="1"/>
</dbReference>
<reference evidence="9" key="1">
    <citation type="journal article" date="2019" name="Gigascience">
        <title>De novo genome assembly of the endangered Acer yangbiense, a plant species with extremely small populations endemic to Yunnan Province, China.</title>
        <authorList>
            <person name="Yang J."/>
            <person name="Wariss H.M."/>
            <person name="Tao L."/>
            <person name="Zhang R."/>
            <person name="Yun Q."/>
            <person name="Hollingsworth P."/>
            <person name="Dao Z."/>
            <person name="Luo G."/>
            <person name="Guo H."/>
            <person name="Ma Y."/>
            <person name="Sun W."/>
        </authorList>
    </citation>
    <scope>NUCLEOTIDE SEQUENCE [LARGE SCALE GENOMIC DNA]</scope>
    <source>
        <strain evidence="9">cv. br00</strain>
    </source>
</reference>
<name>A0A5N5JR83_9ROSI</name>
<comment type="caution">
    <text evidence="8">The sequence shown here is derived from an EMBL/GenBank/DDBJ whole genome shotgun (WGS) entry which is preliminary data.</text>
</comment>
<feature type="compositionally biased region" description="Low complexity" evidence="6">
    <location>
        <begin position="38"/>
        <end position="48"/>
    </location>
</feature>
<dbReference type="PANTHER" id="PTHR45654">
    <property type="entry name" value="HOMEOBOX-LEUCINE ZIPPER PROTEIN MERISTEM L1"/>
    <property type="match status" value="1"/>
</dbReference>
<dbReference type="GO" id="GO:0003677">
    <property type="term" value="F:DNA binding"/>
    <property type="evidence" value="ECO:0007669"/>
    <property type="project" value="UniProtKB-KW"/>
</dbReference>
<protein>
    <recommendedName>
        <fullName evidence="7">START domain-containing protein</fullName>
    </recommendedName>
</protein>
<evidence type="ECO:0000256" key="3">
    <source>
        <dbReference type="ARBA" id="ARBA00023155"/>
    </source>
</evidence>
<evidence type="ECO:0000256" key="1">
    <source>
        <dbReference type="ARBA" id="ARBA00023015"/>
    </source>
</evidence>
<evidence type="ECO:0000259" key="7">
    <source>
        <dbReference type="PROSITE" id="PS50848"/>
    </source>
</evidence>